<organism evidence="9 10">
    <name type="scientific">Lingula anatina</name>
    <name type="common">Brachiopod</name>
    <name type="synonym">Lingula unguis</name>
    <dbReference type="NCBI Taxonomy" id="7574"/>
    <lineage>
        <taxon>Eukaryota</taxon>
        <taxon>Metazoa</taxon>
        <taxon>Spiralia</taxon>
        <taxon>Lophotrochozoa</taxon>
        <taxon>Brachiopoda</taxon>
        <taxon>Linguliformea</taxon>
        <taxon>Lingulata</taxon>
        <taxon>Lingulida</taxon>
        <taxon>Linguloidea</taxon>
        <taxon>Lingulidae</taxon>
        <taxon>Lingula</taxon>
    </lineage>
</organism>
<dbReference type="PROSITE" id="PS50095">
    <property type="entry name" value="PLAT"/>
    <property type="match status" value="1"/>
</dbReference>
<evidence type="ECO:0000256" key="4">
    <source>
        <dbReference type="ARBA" id="ARBA00023098"/>
    </source>
</evidence>
<dbReference type="SUPFAM" id="SSF49723">
    <property type="entry name" value="Lipase/lipooxygenase domain (PLAT/LH2 domain)"/>
    <property type="match status" value="1"/>
</dbReference>
<keyword evidence="3" id="KW-0560">Oxidoreductase</keyword>
<dbReference type="Gene3D" id="2.40.180.10">
    <property type="entry name" value="Catalase core domain"/>
    <property type="match status" value="1"/>
</dbReference>
<dbReference type="CDD" id="cd00113">
    <property type="entry name" value="PLAT"/>
    <property type="match status" value="1"/>
</dbReference>
<dbReference type="RefSeq" id="XP_013405846.2">
    <property type="nucleotide sequence ID" value="XM_013550392.2"/>
</dbReference>
<evidence type="ECO:0000259" key="7">
    <source>
        <dbReference type="PROSITE" id="PS50095"/>
    </source>
</evidence>
<proteinExistence type="predicted"/>
<dbReference type="InterPro" id="IPR013819">
    <property type="entry name" value="LipOase_C"/>
</dbReference>
<dbReference type="InterPro" id="IPR000907">
    <property type="entry name" value="LipOase"/>
</dbReference>
<feature type="domain" description="PLAT" evidence="7">
    <location>
        <begin position="10"/>
        <end position="128"/>
    </location>
</feature>
<dbReference type="InParanoid" id="A0A1S3J6G7"/>
<evidence type="ECO:0000256" key="2">
    <source>
        <dbReference type="ARBA" id="ARBA00022964"/>
    </source>
</evidence>
<dbReference type="GO" id="GO:0046872">
    <property type="term" value="F:metal ion binding"/>
    <property type="evidence" value="ECO:0007669"/>
    <property type="project" value="UniProtKB-KW"/>
</dbReference>
<evidence type="ECO:0000256" key="1">
    <source>
        <dbReference type="ARBA" id="ARBA00022723"/>
    </source>
</evidence>
<keyword evidence="2" id="KW-0223">Dioxygenase</keyword>
<dbReference type="PRINTS" id="PR00087">
    <property type="entry name" value="LIPOXYGENASE"/>
</dbReference>
<dbReference type="InterPro" id="IPR001024">
    <property type="entry name" value="PLAT/LH2_dom"/>
</dbReference>
<evidence type="ECO:0000313" key="10">
    <source>
        <dbReference type="RefSeq" id="XP_013405846.2"/>
    </source>
</evidence>
<dbReference type="Proteomes" id="UP000085678">
    <property type="component" value="Unplaced"/>
</dbReference>
<evidence type="ECO:0000313" key="9">
    <source>
        <dbReference type="Proteomes" id="UP000085678"/>
    </source>
</evidence>
<evidence type="ECO:0000259" key="8">
    <source>
        <dbReference type="PROSITE" id="PS51393"/>
    </source>
</evidence>
<sequence length="670" mass="75908">MGNKHGTSLPTHILHVKTGDKKGAGTDANVLVVLHDDQGKKSAPMKLERPLRDSLERGSMDAHPVSDTSGLGKIRKMEITMDAFGLAPDWFVESVRIEHQQDKSIRVFPIHRWIRLKRHYVFDHLDCKLPQDDEQKEQRKSELEERRKLYEFAPKAPGLPVQVNQLPADEAMSDAYKWDIESRKKTMSRQAGLTGLMTLSGEWDSFDDIYALYSDTIGKPSEQILHWRDDEWFGAQRLAGVNTILIALCSSIPEKFGVTAEMVEPFLEGLTLKQALDAKRLFIIDLKILEGIRHNPETEIGAPLVLFFQKGNQRLVPVAIQLQQDKGPNNPVFLASDHPMTWLYAKMYYNNADATFHQAVTHLGFTHLLIEGVALATHRNLSPSHPIFRLLAPHFLYLIAINDLAVSSLVSENGWVDKTMSSGRLGMFDVVAKAIVDWRLDIDGTLPKHLEARGLLDENVLPNFYYREDALPLYWIIKKYVGQIINHFYDSPEKMLEDYELKSWRQELELEREKGGIGIKGIPGSGTFSSNEELIVTCTSVVFLASVGHAAANFPQYAEYAFPPNYPPFIKGQVPTNKNPLSEEDILQSLSSKRQTLDVMVVTKILSEKGTNSLGDFEVQYLYDPVSVKAAETFRQELAELSQQIKDKNKRRYPSYPYLDPEHIPNSISI</sequence>
<dbReference type="SUPFAM" id="SSF48484">
    <property type="entry name" value="Lipoxigenase"/>
    <property type="match status" value="1"/>
</dbReference>
<dbReference type="AlphaFoldDB" id="A0A1S3J6G7"/>
<dbReference type="PROSITE" id="PS51393">
    <property type="entry name" value="LIPOXYGENASE_3"/>
    <property type="match status" value="1"/>
</dbReference>
<dbReference type="PROSITE" id="PS00081">
    <property type="entry name" value="LIPOXYGENASE_2"/>
    <property type="match status" value="1"/>
</dbReference>
<keyword evidence="9" id="KW-1185">Reference proteome</keyword>
<dbReference type="Gene3D" id="1.20.245.10">
    <property type="entry name" value="Lipoxygenase-1, Domain 5"/>
    <property type="match status" value="1"/>
</dbReference>
<comment type="caution">
    <text evidence="5">Lacks conserved residue(s) required for the propagation of feature annotation.</text>
</comment>
<dbReference type="InterPro" id="IPR036226">
    <property type="entry name" value="LipOase_C_sf"/>
</dbReference>
<keyword evidence="4" id="KW-0443">Lipid metabolism</keyword>
<reference evidence="10" key="1">
    <citation type="submission" date="2025-08" db="UniProtKB">
        <authorList>
            <consortium name="RefSeq"/>
        </authorList>
    </citation>
    <scope>IDENTIFICATION</scope>
    <source>
        <tissue evidence="10">Gonads</tissue>
    </source>
</reference>
<dbReference type="STRING" id="7574.A0A1S3J6G7"/>
<dbReference type="OrthoDB" id="407298at2759"/>
<evidence type="ECO:0000256" key="3">
    <source>
        <dbReference type="ARBA" id="ARBA00023002"/>
    </source>
</evidence>
<protein>
    <submittedName>
        <fullName evidence="10">Allene oxide synthase-lipoxygenase protein-like</fullName>
    </submittedName>
</protein>
<dbReference type="Pfam" id="PF01477">
    <property type="entry name" value="PLAT"/>
    <property type="match status" value="1"/>
</dbReference>
<feature type="compositionally biased region" description="Basic and acidic residues" evidence="6">
    <location>
        <begin position="41"/>
        <end position="60"/>
    </location>
</feature>
<dbReference type="Gene3D" id="3.10.450.60">
    <property type="match status" value="1"/>
</dbReference>
<dbReference type="GO" id="GO:0034440">
    <property type="term" value="P:lipid oxidation"/>
    <property type="evidence" value="ECO:0007669"/>
    <property type="project" value="InterPro"/>
</dbReference>
<feature type="domain" description="Lipoxygenase" evidence="8">
    <location>
        <begin position="123"/>
        <end position="670"/>
    </location>
</feature>
<keyword evidence="1" id="KW-0479">Metal-binding</keyword>
<feature type="region of interest" description="Disordered" evidence="6">
    <location>
        <begin position="41"/>
        <end position="69"/>
    </location>
</feature>
<dbReference type="GeneID" id="106170509"/>
<dbReference type="GO" id="GO:0016702">
    <property type="term" value="F:oxidoreductase activity, acting on single donors with incorporation of molecular oxygen, incorporation of two atoms of oxygen"/>
    <property type="evidence" value="ECO:0007669"/>
    <property type="project" value="InterPro"/>
</dbReference>
<name>A0A1S3J6G7_LINAN</name>
<dbReference type="InterPro" id="IPR036392">
    <property type="entry name" value="PLAT/LH2_dom_sf"/>
</dbReference>
<dbReference type="Pfam" id="PF00305">
    <property type="entry name" value="Lipoxygenase"/>
    <property type="match status" value="1"/>
</dbReference>
<dbReference type="PANTHER" id="PTHR11771">
    <property type="entry name" value="LIPOXYGENASE"/>
    <property type="match status" value="1"/>
</dbReference>
<gene>
    <name evidence="10" type="primary">LOC106170509</name>
</gene>
<accession>A0A1S3J6G7</accession>
<dbReference type="KEGG" id="lak:106170509"/>
<dbReference type="InterPro" id="IPR020834">
    <property type="entry name" value="LipOase_CS"/>
</dbReference>
<evidence type="ECO:0000256" key="6">
    <source>
        <dbReference type="SAM" id="MobiDB-lite"/>
    </source>
</evidence>
<dbReference type="OMA" id="DSPGNRY"/>
<evidence type="ECO:0000256" key="5">
    <source>
        <dbReference type="PROSITE-ProRule" id="PRU00152"/>
    </source>
</evidence>
<dbReference type="SMART" id="SM00308">
    <property type="entry name" value="LH2"/>
    <property type="match status" value="1"/>
</dbReference>